<feature type="domain" description="POPDC1-3" evidence="6">
    <location>
        <begin position="80"/>
        <end position="169"/>
    </location>
</feature>
<evidence type="ECO:0000256" key="3">
    <source>
        <dbReference type="ARBA" id="ARBA00022989"/>
    </source>
</evidence>
<dbReference type="Proteomes" id="UP001153148">
    <property type="component" value="Unassembled WGS sequence"/>
</dbReference>
<accession>A0ABN7NRP1</accession>
<dbReference type="InterPro" id="IPR006916">
    <property type="entry name" value="POPDC1-3"/>
</dbReference>
<dbReference type="PANTHER" id="PTHR12101:SF30">
    <property type="entry name" value="POPEYE DOMAIN-CONTAINING PROTEIN 3-LIKE PROTEIN"/>
    <property type="match status" value="1"/>
</dbReference>
<gene>
    <name evidence="7" type="ORF">TPAB3V08_LOCUS5458</name>
</gene>
<keyword evidence="8" id="KW-1185">Reference proteome</keyword>
<evidence type="ECO:0000313" key="8">
    <source>
        <dbReference type="Proteomes" id="UP001153148"/>
    </source>
</evidence>
<protein>
    <recommendedName>
        <fullName evidence="6">POPDC1-3 domain-containing protein</fullName>
    </recommendedName>
</protein>
<dbReference type="Pfam" id="PF04831">
    <property type="entry name" value="POPDC1-3"/>
    <property type="match status" value="1"/>
</dbReference>
<reference evidence="7" key="1">
    <citation type="submission" date="2021-03" db="EMBL/GenBank/DDBJ databases">
        <authorList>
            <person name="Tran Van P."/>
        </authorList>
    </citation>
    <scope>NUCLEOTIDE SEQUENCE</scope>
</reference>
<dbReference type="InterPro" id="IPR055272">
    <property type="entry name" value="POPDC1-3_dom"/>
</dbReference>
<feature type="transmembrane region" description="Helical" evidence="5">
    <location>
        <begin position="102"/>
        <end position="121"/>
    </location>
</feature>
<proteinExistence type="predicted"/>
<comment type="caution">
    <text evidence="7">The sequence shown here is derived from an EMBL/GenBank/DDBJ whole genome shotgun (WGS) entry which is preliminary data.</text>
</comment>
<dbReference type="PANTHER" id="PTHR12101">
    <property type="entry name" value="POPEYE DOMAIN CONTAINING PROTEIN"/>
    <property type="match status" value="1"/>
</dbReference>
<keyword evidence="3 5" id="KW-1133">Transmembrane helix</keyword>
<comment type="subcellular location">
    <subcellularLocation>
        <location evidence="1">Membrane</location>
        <topology evidence="1">Multi-pass membrane protein</topology>
    </subcellularLocation>
</comment>
<organism evidence="7 8">
    <name type="scientific">Timema podura</name>
    <name type="common">Walking stick</name>
    <dbReference type="NCBI Taxonomy" id="61482"/>
    <lineage>
        <taxon>Eukaryota</taxon>
        <taxon>Metazoa</taxon>
        <taxon>Ecdysozoa</taxon>
        <taxon>Arthropoda</taxon>
        <taxon>Hexapoda</taxon>
        <taxon>Insecta</taxon>
        <taxon>Pterygota</taxon>
        <taxon>Neoptera</taxon>
        <taxon>Polyneoptera</taxon>
        <taxon>Phasmatodea</taxon>
        <taxon>Timematodea</taxon>
        <taxon>Timematoidea</taxon>
        <taxon>Timematidae</taxon>
        <taxon>Timema</taxon>
    </lineage>
</organism>
<keyword evidence="2 5" id="KW-0812">Transmembrane</keyword>
<feature type="non-terminal residue" evidence="7">
    <location>
        <position position="233"/>
    </location>
</feature>
<keyword evidence="4 5" id="KW-0472">Membrane</keyword>
<dbReference type="EMBL" id="CAJPIN010007425">
    <property type="protein sequence ID" value="CAG2058489.1"/>
    <property type="molecule type" value="Genomic_DNA"/>
</dbReference>
<evidence type="ECO:0000256" key="5">
    <source>
        <dbReference type="SAM" id="Phobius"/>
    </source>
</evidence>
<evidence type="ECO:0000259" key="6">
    <source>
        <dbReference type="Pfam" id="PF04831"/>
    </source>
</evidence>
<feature type="transmembrane region" description="Helical" evidence="5">
    <location>
        <begin position="77"/>
        <end position="96"/>
    </location>
</feature>
<evidence type="ECO:0000256" key="2">
    <source>
        <dbReference type="ARBA" id="ARBA00022692"/>
    </source>
</evidence>
<evidence type="ECO:0000256" key="1">
    <source>
        <dbReference type="ARBA" id="ARBA00004141"/>
    </source>
</evidence>
<name>A0ABN7NRP1_TIMPD</name>
<evidence type="ECO:0000256" key="4">
    <source>
        <dbReference type="ARBA" id="ARBA00023136"/>
    </source>
</evidence>
<evidence type="ECO:0000313" key="7">
    <source>
        <dbReference type="EMBL" id="CAG2058489.1"/>
    </source>
</evidence>
<sequence>MSDTLYSSTNEDIVVAAMLMEPENIKERESRCDAPYPLFFQMTDFGGEGLSDKSSARVLQVYVSNNLSLDEGNQGTVNYTTYIGFALFSFWAWNVICAPDVFSWNFSFMFLNLAQLVYIIYQMRPVKFDPELEEAYQALFYPFKVSRLQFKKMVSFEFAQIMSLHAGEAYAIQNLTCTDRLGLLLSGKPFIRMRISYSGTTPSSMRRYTPLILKCYNLALTDCGMDSYSVTHQ</sequence>